<proteinExistence type="inferred from homology"/>
<dbReference type="InterPro" id="IPR011989">
    <property type="entry name" value="ARM-like"/>
</dbReference>
<evidence type="ECO:0008006" key="7">
    <source>
        <dbReference type="Google" id="ProtNLM"/>
    </source>
</evidence>
<name>A0A1Z4M2Q0_9CYAN</name>
<keyword evidence="2" id="KW-0042">Antenna complex</keyword>
<comment type="similarity">
    <text evidence="1">Belongs to the CpcE/RpcE/PecE family.</text>
</comment>
<evidence type="ECO:0000256" key="2">
    <source>
        <dbReference type="ARBA" id="ARBA00022549"/>
    </source>
</evidence>
<evidence type="ECO:0000256" key="4">
    <source>
        <dbReference type="ARBA" id="ARBA00023239"/>
    </source>
</evidence>
<geneLocation type="plasmid" evidence="6">
    <name>Plasmid1 dna</name>
</geneLocation>
<dbReference type="SUPFAM" id="SSF48371">
    <property type="entry name" value="ARM repeat"/>
    <property type="match status" value="1"/>
</dbReference>
<dbReference type="GO" id="GO:0030089">
    <property type="term" value="C:phycobilisome"/>
    <property type="evidence" value="ECO:0007669"/>
    <property type="project" value="UniProtKB-KW"/>
</dbReference>
<dbReference type="InterPro" id="IPR016024">
    <property type="entry name" value="ARM-type_fold"/>
</dbReference>
<dbReference type="AlphaFoldDB" id="A0A1Z4M2Q0"/>
<evidence type="ECO:0000256" key="3">
    <source>
        <dbReference type="ARBA" id="ARBA00022738"/>
    </source>
</evidence>
<protein>
    <recommendedName>
        <fullName evidence="7">HEAT repeat domain-containing protein</fullName>
    </recommendedName>
</protein>
<dbReference type="EMBL" id="AP018228">
    <property type="protein sequence ID" value="BAY87752.1"/>
    <property type="molecule type" value="Genomic_DNA"/>
</dbReference>
<reference evidence="5 6" key="1">
    <citation type="submission" date="2017-06" db="EMBL/GenBank/DDBJ databases">
        <title>Genome sequencing of cyanobaciteial culture collection at National Institute for Environmental Studies (NIES).</title>
        <authorList>
            <person name="Hirose Y."/>
            <person name="Shimura Y."/>
            <person name="Fujisawa T."/>
            <person name="Nakamura Y."/>
            <person name="Kawachi M."/>
        </authorList>
    </citation>
    <scope>NUCLEOTIDE SEQUENCE [LARGE SCALE GENOMIC DNA]</scope>
    <source>
        <strain evidence="5 6">NIES-267</strain>
        <plasmid evidence="6">Plasmid1 dna</plasmid>
    </source>
</reference>
<organism evidence="5 6">
    <name type="scientific">Calothrix parasitica NIES-267</name>
    <dbReference type="NCBI Taxonomy" id="1973488"/>
    <lineage>
        <taxon>Bacteria</taxon>
        <taxon>Bacillati</taxon>
        <taxon>Cyanobacteriota</taxon>
        <taxon>Cyanophyceae</taxon>
        <taxon>Nostocales</taxon>
        <taxon>Calotrichaceae</taxon>
        <taxon>Calothrix</taxon>
    </lineage>
</organism>
<dbReference type="Gene3D" id="1.25.10.10">
    <property type="entry name" value="Leucine-rich Repeat Variant"/>
    <property type="match status" value="1"/>
</dbReference>
<evidence type="ECO:0000256" key="1">
    <source>
        <dbReference type="ARBA" id="ARBA00009299"/>
    </source>
</evidence>
<keyword evidence="4" id="KW-0456">Lyase</keyword>
<keyword evidence="6" id="KW-1185">Reference proteome</keyword>
<evidence type="ECO:0000313" key="5">
    <source>
        <dbReference type="EMBL" id="BAY87752.1"/>
    </source>
</evidence>
<evidence type="ECO:0000313" key="6">
    <source>
        <dbReference type="Proteomes" id="UP000218418"/>
    </source>
</evidence>
<dbReference type="Proteomes" id="UP000218418">
    <property type="component" value="Plasmid plasmid1"/>
</dbReference>
<keyword evidence="3" id="KW-0605">Phycobilisome</keyword>
<sequence length="169" mass="19452">MLRNTVEKYLKLFKDSPNYRETDRIHNEMKKEFDTSPPSVSEVIQELEKYASNPADYAAASFVMMAAWRNLSKDYTPILCQILNDENNNGLHESVIELLDALRDERAIPALSKALTYRWSYDEWLNVPRKSLLALAEIETPEAKMIIESAAQSPEELISEDANLILDNW</sequence>
<gene>
    <name evidence="5" type="ORF">NIES267_72760</name>
</gene>
<keyword evidence="5" id="KW-0614">Plasmid</keyword>
<accession>A0A1Z4M2Q0</accession>
<dbReference type="GO" id="GO:0016829">
    <property type="term" value="F:lyase activity"/>
    <property type="evidence" value="ECO:0007669"/>
    <property type="project" value="UniProtKB-KW"/>
</dbReference>